<evidence type="ECO:0000256" key="3">
    <source>
        <dbReference type="PIRSR" id="PIRSR602401-1"/>
    </source>
</evidence>
<evidence type="ECO:0000313" key="6">
    <source>
        <dbReference type="Proteomes" id="UP000185696"/>
    </source>
</evidence>
<keyword evidence="3 4" id="KW-0349">Heme</keyword>
<dbReference type="EMBL" id="MSIF01000003">
    <property type="protein sequence ID" value="OLF12120.1"/>
    <property type="molecule type" value="Genomic_DNA"/>
</dbReference>
<keyword evidence="6" id="KW-1185">Reference proteome</keyword>
<comment type="caution">
    <text evidence="5">The sequence shown here is derived from an EMBL/GenBank/DDBJ whole genome shotgun (WGS) entry which is preliminary data.</text>
</comment>
<dbReference type="GO" id="GO:0016705">
    <property type="term" value="F:oxidoreductase activity, acting on paired donors, with incorporation or reduction of molecular oxygen"/>
    <property type="evidence" value="ECO:0007669"/>
    <property type="project" value="InterPro"/>
</dbReference>
<dbReference type="PROSITE" id="PS00086">
    <property type="entry name" value="CYTOCHROME_P450"/>
    <property type="match status" value="1"/>
</dbReference>
<accession>A0A7Z0WP14</accession>
<dbReference type="CDD" id="cd11053">
    <property type="entry name" value="CYP110-like"/>
    <property type="match status" value="1"/>
</dbReference>
<gene>
    <name evidence="5" type="ORF">BLA60_08865</name>
</gene>
<comment type="cofactor">
    <cofactor evidence="1 3">
        <name>heme</name>
        <dbReference type="ChEBI" id="CHEBI:30413"/>
    </cofactor>
</comment>
<dbReference type="SUPFAM" id="SSF48264">
    <property type="entry name" value="Cytochrome P450"/>
    <property type="match status" value="1"/>
</dbReference>
<keyword evidence="3 4" id="KW-0479">Metal-binding</keyword>
<comment type="similarity">
    <text evidence="2 4">Belongs to the cytochrome P450 family.</text>
</comment>
<dbReference type="GO" id="GO:0005506">
    <property type="term" value="F:iron ion binding"/>
    <property type="evidence" value="ECO:0007669"/>
    <property type="project" value="InterPro"/>
</dbReference>
<keyword evidence="3 4" id="KW-0408">Iron</keyword>
<keyword evidence="4" id="KW-0503">Monooxygenase</keyword>
<dbReference type="PANTHER" id="PTHR24305:SF166">
    <property type="entry name" value="CYTOCHROME P450 12A4, MITOCHONDRIAL-RELATED"/>
    <property type="match status" value="1"/>
</dbReference>
<dbReference type="Proteomes" id="UP000185696">
    <property type="component" value="Unassembled WGS sequence"/>
</dbReference>
<dbReference type="InterPro" id="IPR036396">
    <property type="entry name" value="Cyt_P450_sf"/>
</dbReference>
<dbReference type="InterPro" id="IPR001128">
    <property type="entry name" value="Cyt_P450"/>
</dbReference>
<dbReference type="Pfam" id="PF00067">
    <property type="entry name" value="p450"/>
    <property type="match status" value="1"/>
</dbReference>
<dbReference type="AlphaFoldDB" id="A0A7Z0WP14"/>
<dbReference type="GO" id="GO:0004497">
    <property type="term" value="F:monooxygenase activity"/>
    <property type="evidence" value="ECO:0007669"/>
    <property type="project" value="UniProtKB-KW"/>
</dbReference>
<organism evidence="5 6">
    <name type="scientific">Actinophytocola xinjiangensis</name>
    <dbReference type="NCBI Taxonomy" id="485602"/>
    <lineage>
        <taxon>Bacteria</taxon>
        <taxon>Bacillati</taxon>
        <taxon>Actinomycetota</taxon>
        <taxon>Actinomycetes</taxon>
        <taxon>Pseudonocardiales</taxon>
        <taxon>Pseudonocardiaceae</taxon>
    </lineage>
</organism>
<dbReference type="InterPro" id="IPR017972">
    <property type="entry name" value="Cyt_P450_CS"/>
</dbReference>
<evidence type="ECO:0000256" key="1">
    <source>
        <dbReference type="ARBA" id="ARBA00001971"/>
    </source>
</evidence>
<reference evidence="5 6" key="1">
    <citation type="submission" date="2016-12" db="EMBL/GenBank/DDBJ databases">
        <title>The draft genome sequence of Actinophytocola xinjiangensis.</title>
        <authorList>
            <person name="Wang W."/>
            <person name="Yuan L."/>
        </authorList>
    </citation>
    <scope>NUCLEOTIDE SEQUENCE [LARGE SCALE GENOMIC DNA]</scope>
    <source>
        <strain evidence="5 6">CGMCC 4.4663</strain>
    </source>
</reference>
<dbReference type="InterPro" id="IPR050121">
    <property type="entry name" value="Cytochrome_P450_monoxygenase"/>
</dbReference>
<sequence>MVTLPPGPSASRFIQGVYALSMPRRGMDRMRRRYGDTFTVNIPVFGRAVVLSDPVDIKRLFTAGPDEVDNLEQNLGRVLGPGSLFALAGEEHKRRRRLLVPPFNGKRLAAYERIVEEETVRELASWPTGEPFPVLPSTMRITLNVILRTVFGAQGREYDQLLVLLPKLISLGSHLSVVPVPKIDVGGWTPWGRFWSMRRAYDVIIDRLIDIAEKSDLDERGDVLAMLVQSRYEDGDQMSRTDIADQLLTLLAAGHETTATTLAWAVERLRRHPTVLADLVDEVDAGGKTLREATVLEVQRNRPSIDVVGRQVKAERFEIGRWSVPRGYSIVVGISLIHDDEAIFPNPHTFDPSRFVNARPDLYRWIPFGGGNRRCIGAAFATMEMNVVLRTILRDRTLVPTSEPAERWRSRGIANAPGRGGLAVVRPR</sequence>
<evidence type="ECO:0000256" key="4">
    <source>
        <dbReference type="RuleBase" id="RU000461"/>
    </source>
</evidence>
<dbReference type="PANTHER" id="PTHR24305">
    <property type="entry name" value="CYTOCHROME P450"/>
    <property type="match status" value="1"/>
</dbReference>
<evidence type="ECO:0000313" key="5">
    <source>
        <dbReference type="EMBL" id="OLF12120.1"/>
    </source>
</evidence>
<dbReference type="InterPro" id="IPR002401">
    <property type="entry name" value="Cyt_P450_E_grp-I"/>
</dbReference>
<name>A0A7Z0WP14_9PSEU</name>
<keyword evidence="4" id="KW-0560">Oxidoreductase</keyword>
<proteinExistence type="inferred from homology"/>
<dbReference type="Gene3D" id="1.10.630.10">
    <property type="entry name" value="Cytochrome P450"/>
    <property type="match status" value="1"/>
</dbReference>
<protein>
    <submittedName>
        <fullName evidence="5">Cytochrome P450</fullName>
    </submittedName>
</protein>
<feature type="binding site" description="axial binding residue" evidence="3">
    <location>
        <position position="375"/>
    </location>
    <ligand>
        <name>heme</name>
        <dbReference type="ChEBI" id="CHEBI:30413"/>
    </ligand>
    <ligandPart>
        <name>Fe</name>
        <dbReference type="ChEBI" id="CHEBI:18248"/>
    </ligandPart>
</feature>
<dbReference type="PRINTS" id="PR00385">
    <property type="entry name" value="P450"/>
</dbReference>
<evidence type="ECO:0000256" key="2">
    <source>
        <dbReference type="ARBA" id="ARBA00010617"/>
    </source>
</evidence>
<dbReference type="GO" id="GO:0020037">
    <property type="term" value="F:heme binding"/>
    <property type="evidence" value="ECO:0007669"/>
    <property type="project" value="InterPro"/>
</dbReference>
<dbReference type="PRINTS" id="PR00463">
    <property type="entry name" value="EP450I"/>
</dbReference>